<organism evidence="1">
    <name type="scientific">Octopus bimaculoides</name>
    <name type="common">California two-spotted octopus</name>
    <dbReference type="NCBI Taxonomy" id="37653"/>
    <lineage>
        <taxon>Eukaryota</taxon>
        <taxon>Metazoa</taxon>
        <taxon>Spiralia</taxon>
        <taxon>Lophotrochozoa</taxon>
        <taxon>Mollusca</taxon>
        <taxon>Cephalopoda</taxon>
        <taxon>Coleoidea</taxon>
        <taxon>Octopodiformes</taxon>
        <taxon>Octopoda</taxon>
        <taxon>Incirrata</taxon>
        <taxon>Octopodidae</taxon>
        <taxon>Octopus</taxon>
    </lineage>
</organism>
<accession>A0A0L8H606</accession>
<protein>
    <submittedName>
        <fullName evidence="1">Uncharacterized protein</fullName>
    </submittedName>
</protein>
<reference evidence="1" key="1">
    <citation type="submission" date="2015-07" db="EMBL/GenBank/DDBJ databases">
        <title>MeaNS - Measles Nucleotide Surveillance Program.</title>
        <authorList>
            <person name="Tran T."/>
            <person name="Druce J."/>
        </authorList>
    </citation>
    <scope>NUCLEOTIDE SEQUENCE</scope>
    <source>
        <strain evidence="1">UCB-OBI-ISO-001</strain>
        <tissue evidence="1">Gonad</tissue>
    </source>
</reference>
<evidence type="ECO:0000313" key="1">
    <source>
        <dbReference type="EMBL" id="KOF84721.1"/>
    </source>
</evidence>
<dbReference type="AlphaFoldDB" id="A0A0L8H606"/>
<proteinExistence type="predicted"/>
<dbReference type="EMBL" id="KQ419066">
    <property type="protein sequence ID" value="KOF84721.1"/>
    <property type="molecule type" value="Genomic_DNA"/>
</dbReference>
<gene>
    <name evidence="1" type="ORF">OCBIM_22021520mg</name>
</gene>
<name>A0A0L8H606_OCTBM</name>
<sequence length="78" mass="9108">MFSACKQQRNLIFLKDSFSYRFFIGCLEKARVTLAEKQKMLPFCIPCGQVRQNNNVCFGVLAMLLLLQLSEHHRQLNK</sequence>